<keyword evidence="2" id="KW-0732">Signal</keyword>
<feature type="signal peptide" evidence="2">
    <location>
        <begin position="1"/>
        <end position="23"/>
    </location>
</feature>
<feature type="chain" id="PRO_5013163823" description="Neutral/alkaline non-lysosomal ceramidase N-terminal domain-containing protein" evidence="2">
    <location>
        <begin position="24"/>
        <end position="1029"/>
    </location>
</feature>
<evidence type="ECO:0000256" key="2">
    <source>
        <dbReference type="SAM" id="SignalP"/>
    </source>
</evidence>
<gene>
    <name evidence="3" type="ORF">ATO7_01640</name>
</gene>
<keyword evidence="4" id="KW-1185">Reference proteome</keyword>
<evidence type="ECO:0000313" key="4">
    <source>
        <dbReference type="Proteomes" id="UP000192342"/>
    </source>
</evidence>
<comment type="caution">
    <text evidence="3">The sequence shown here is derived from an EMBL/GenBank/DDBJ whole genome shotgun (WGS) entry which is preliminary data.</text>
</comment>
<evidence type="ECO:0008006" key="5">
    <source>
        <dbReference type="Google" id="ProtNLM"/>
    </source>
</evidence>
<feature type="compositionally biased region" description="Low complexity" evidence="1">
    <location>
        <begin position="27"/>
        <end position="36"/>
    </location>
</feature>
<dbReference type="STRING" id="1317117.ATO7_01640"/>
<dbReference type="AlphaFoldDB" id="A0A1Y1SFV6"/>
<name>A0A1Y1SFV6_9GAMM</name>
<sequence length="1029" mass="111901">MNATRLRAGSVLLAALLMMGCQGGRDATSSGADAPSTPSPTPSQPRNESAARAGVAVVDASWHFGASAGQFSATGVGIAEGRGFDPYTHAVRKVGSDILASRITTRALVVEGANDKLIAIVANDLYLPNDILRRRVAQKLAAEGSTGIGIENLAMTVSHSHTSPFYSTPAIGPWIFQDVMDIRFYEYMAERMAEAIIQAHANMRPAVMGGAAFYANDVRAHTYGPKISPDGSPAGQPHDYTTRQAYVLRFDDPTTGQNFANWVVLGVHPEWVWGEEIMNGDLSHAVMRLLDRETGAITVMSQSETGTSGPHKDERAHKGAKRHEFQESNLAGTDRAARLFADNVHAALAGIVGEAPWDASQFAPLQADFEVDYAHQRFAPPASRPYPGVSNCNMDQLYYNLNPGIPIIGFPDCQFPLEELVEPFMALGPLAPQNLVGALTDNLLELGVPLPTSLSGPSLMILEEQDVVPIQSFKLGDVAITFCPCEQFTDTALNIISRLNRVAEDFHTGWDWDLGYPDDLRNPALNGDLDNRQDHGCWQSGEDEWSCPHPHQYNDEVLTMSGAVYARMKAQIHNDAAGWDALDYVLQAESEPTDPAEIKGNFTHEELTEFGYGLVIPVGMANDYWGYMPAYREYRAHDHYRKALAGLGPHGADFLATRLSRLAASLNGHPGQPLNVLDTVFALESTRVEIIAQALGVLASTVTPIYEAALPNDGGEPQITAQPEARMHRFDAAAVSWIGGSTYEGFPEVVVERQDGDGWALAGTLDGEIQLHARFPGATQIIPAEGGFNIPQIPDLLSWAAGNFEWQWTANYEAFASELPLPEPGDSQRPQAPYVTPAGTYRFVIRGHHRGHGDYELISENFVIDNAAPIRAENLRVAGGALEFELGPVNVYNSFTDGAGHDRPQVESAAPHEFGPIDYPDSYETAFPWIREERNLHRYPDSEQVYCHHCTFRPWLNVGEPAQVCASLLADGAVLERSCEASNLGAATWRVMFKTALDAADEVAVLPGDLSDALGQGNAERFALSLQAP</sequence>
<feature type="region of interest" description="Disordered" evidence="1">
    <location>
        <begin position="26"/>
        <end position="52"/>
    </location>
</feature>
<dbReference type="RefSeq" id="WP_083559169.1">
    <property type="nucleotide sequence ID" value="NZ_AQQV01000001.1"/>
</dbReference>
<dbReference type="OrthoDB" id="384721at2"/>
<reference evidence="3 4" key="1">
    <citation type="submission" date="2013-04" db="EMBL/GenBank/DDBJ databases">
        <title>Oceanococcus atlanticus 22II-S10r2 Genome Sequencing.</title>
        <authorList>
            <person name="Lai Q."/>
            <person name="Li G."/>
            <person name="Shao Z."/>
        </authorList>
    </citation>
    <scope>NUCLEOTIDE SEQUENCE [LARGE SCALE GENOMIC DNA]</scope>
    <source>
        <strain evidence="3 4">22II-S10r2</strain>
    </source>
</reference>
<evidence type="ECO:0000256" key="1">
    <source>
        <dbReference type="SAM" id="MobiDB-lite"/>
    </source>
</evidence>
<feature type="compositionally biased region" description="Basic and acidic residues" evidence="1">
    <location>
        <begin position="310"/>
        <end position="326"/>
    </location>
</feature>
<dbReference type="Proteomes" id="UP000192342">
    <property type="component" value="Unassembled WGS sequence"/>
</dbReference>
<organism evidence="3 4">
    <name type="scientific">Oceanococcus atlanticus</name>
    <dbReference type="NCBI Taxonomy" id="1317117"/>
    <lineage>
        <taxon>Bacteria</taxon>
        <taxon>Pseudomonadati</taxon>
        <taxon>Pseudomonadota</taxon>
        <taxon>Gammaproteobacteria</taxon>
        <taxon>Chromatiales</taxon>
        <taxon>Oceanococcaceae</taxon>
        <taxon>Oceanococcus</taxon>
    </lineage>
</organism>
<protein>
    <recommendedName>
        <fullName evidence="5">Neutral/alkaline non-lysosomal ceramidase N-terminal domain-containing protein</fullName>
    </recommendedName>
</protein>
<evidence type="ECO:0000313" key="3">
    <source>
        <dbReference type="EMBL" id="ORE88537.1"/>
    </source>
</evidence>
<proteinExistence type="predicted"/>
<feature type="region of interest" description="Disordered" evidence="1">
    <location>
        <begin position="300"/>
        <end position="326"/>
    </location>
</feature>
<dbReference type="EMBL" id="AQQV01000001">
    <property type="protein sequence ID" value="ORE88537.1"/>
    <property type="molecule type" value="Genomic_DNA"/>
</dbReference>
<dbReference type="PROSITE" id="PS51257">
    <property type="entry name" value="PROKAR_LIPOPROTEIN"/>
    <property type="match status" value="1"/>
</dbReference>
<accession>A0A1Y1SFV6</accession>